<feature type="region of interest" description="Disordered" evidence="1">
    <location>
        <begin position="1"/>
        <end position="39"/>
    </location>
</feature>
<evidence type="ECO:0000256" key="2">
    <source>
        <dbReference type="SAM" id="Phobius"/>
    </source>
</evidence>
<organism evidence="3 4">
    <name type="scientific">Eiseniibacteriota bacterium</name>
    <dbReference type="NCBI Taxonomy" id="2212470"/>
    <lineage>
        <taxon>Bacteria</taxon>
        <taxon>Candidatus Eiseniibacteriota</taxon>
    </lineage>
</organism>
<dbReference type="PANTHER" id="PTHR43471">
    <property type="entry name" value="ABC TRANSPORTER PERMEASE"/>
    <property type="match status" value="1"/>
</dbReference>
<feature type="transmembrane region" description="Helical" evidence="2">
    <location>
        <begin position="61"/>
        <end position="84"/>
    </location>
</feature>
<feature type="transmembrane region" description="Helical" evidence="2">
    <location>
        <begin position="137"/>
        <end position="164"/>
    </location>
</feature>
<accession>A0A538UEB9</accession>
<dbReference type="Proteomes" id="UP000319771">
    <property type="component" value="Unassembled WGS sequence"/>
</dbReference>
<dbReference type="GO" id="GO:0005886">
    <property type="term" value="C:plasma membrane"/>
    <property type="evidence" value="ECO:0007669"/>
    <property type="project" value="UniProtKB-SubCell"/>
</dbReference>
<proteinExistence type="predicted"/>
<sequence length="296" mass="31106">MAAAGRRPGARGHPATGHPRGTVPRHGGPGGRGRPRRRAEERVKAAAIARNTFREATRDRALTGVLVAGVALILATQALGALALGEESRLTVDLGLSAISGFGLLVIVLVGTSLVAKEIERRTIFNLLSRPIGRPAYLLGKWLGLSSALWVVVAVLGLVVWLMLEVRGHGGYGPAVAEAAYLAGLELTVVTGLAVLFSALSTPVLSTLYTVGFYCAGQWSWDLRDFAERAPGALGVTLRVAADLVPNLPIFNMRALAAHGQVTTPFHLGLATLYALVYCGCVLALAAAAFESRDFK</sequence>
<dbReference type="EMBL" id="VBPB01000006">
    <property type="protein sequence ID" value="TMQ74220.1"/>
    <property type="molecule type" value="Genomic_DNA"/>
</dbReference>
<gene>
    <name evidence="3" type="ORF">E6K81_00605</name>
</gene>
<dbReference type="GO" id="GO:0140359">
    <property type="term" value="F:ABC-type transporter activity"/>
    <property type="evidence" value="ECO:0007669"/>
    <property type="project" value="InterPro"/>
</dbReference>
<evidence type="ECO:0000313" key="3">
    <source>
        <dbReference type="EMBL" id="TMQ74220.1"/>
    </source>
</evidence>
<keyword evidence="2" id="KW-0472">Membrane</keyword>
<name>A0A538UEB9_UNCEI</name>
<dbReference type="Pfam" id="PF12679">
    <property type="entry name" value="ABC2_membrane_2"/>
    <property type="match status" value="1"/>
</dbReference>
<protein>
    <submittedName>
        <fullName evidence="3">ABC transporter permease</fullName>
    </submittedName>
</protein>
<reference evidence="3 4" key="1">
    <citation type="journal article" date="2019" name="Nat. Microbiol.">
        <title>Mediterranean grassland soil C-N compound turnover is dependent on rainfall and depth, and is mediated by genomically divergent microorganisms.</title>
        <authorList>
            <person name="Diamond S."/>
            <person name="Andeer P.F."/>
            <person name="Li Z."/>
            <person name="Crits-Christoph A."/>
            <person name="Burstein D."/>
            <person name="Anantharaman K."/>
            <person name="Lane K.R."/>
            <person name="Thomas B.C."/>
            <person name="Pan C."/>
            <person name="Northen T.R."/>
            <person name="Banfield J.F."/>
        </authorList>
    </citation>
    <scope>NUCLEOTIDE SEQUENCE [LARGE SCALE GENOMIC DNA]</scope>
    <source>
        <strain evidence="3">WS_11</strain>
    </source>
</reference>
<keyword evidence="2" id="KW-0812">Transmembrane</keyword>
<comment type="caution">
    <text evidence="3">The sequence shown here is derived from an EMBL/GenBank/DDBJ whole genome shotgun (WGS) entry which is preliminary data.</text>
</comment>
<feature type="transmembrane region" description="Helical" evidence="2">
    <location>
        <begin position="271"/>
        <end position="290"/>
    </location>
</feature>
<dbReference type="AlphaFoldDB" id="A0A538UEB9"/>
<feature type="transmembrane region" description="Helical" evidence="2">
    <location>
        <begin position="96"/>
        <end position="116"/>
    </location>
</feature>
<feature type="transmembrane region" description="Helical" evidence="2">
    <location>
        <begin position="179"/>
        <end position="197"/>
    </location>
</feature>
<evidence type="ECO:0000256" key="1">
    <source>
        <dbReference type="SAM" id="MobiDB-lite"/>
    </source>
</evidence>
<dbReference type="PANTHER" id="PTHR43471:SF10">
    <property type="entry name" value="SLL1107 PROTEIN"/>
    <property type="match status" value="1"/>
</dbReference>
<evidence type="ECO:0000313" key="4">
    <source>
        <dbReference type="Proteomes" id="UP000319771"/>
    </source>
</evidence>
<keyword evidence="2" id="KW-1133">Transmembrane helix</keyword>
<feature type="compositionally biased region" description="Low complexity" evidence="1">
    <location>
        <begin position="1"/>
        <end position="26"/>
    </location>
</feature>